<dbReference type="Proteomes" id="UP000199012">
    <property type="component" value="Unassembled WGS sequence"/>
</dbReference>
<protein>
    <submittedName>
        <fullName evidence="3">Competence protein CoiA-like family protein</fullName>
    </submittedName>
</protein>
<keyword evidence="4" id="KW-1185">Reference proteome</keyword>
<feature type="compositionally biased region" description="Basic and acidic residues" evidence="1">
    <location>
        <begin position="1"/>
        <end position="10"/>
    </location>
</feature>
<proteinExistence type="predicted"/>
<feature type="domain" description="Competence protein CoiA nuclease-like" evidence="2">
    <location>
        <begin position="83"/>
        <end position="167"/>
    </location>
</feature>
<organism evidence="3 4">
    <name type="scientific">Cellulomonas marina</name>
    <dbReference type="NCBI Taxonomy" id="988821"/>
    <lineage>
        <taxon>Bacteria</taxon>
        <taxon>Bacillati</taxon>
        <taxon>Actinomycetota</taxon>
        <taxon>Actinomycetes</taxon>
        <taxon>Micrococcales</taxon>
        <taxon>Cellulomonadaceae</taxon>
        <taxon>Cellulomonas</taxon>
    </lineage>
</organism>
<dbReference type="OrthoDB" id="5190234at2"/>
<feature type="compositionally biased region" description="Basic and acidic residues" evidence="1">
    <location>
        <begin position="236"/>
        <end position="273"/>
    </location>
</feature>
<dbReference type="AlphaFoldDB" id="A0A1I1AR87"/>
<evidence type="ECO:0000313" key="3">
    <source>
        <dbReference type="EMBL" id="SFB40565.1"/>
    </source>
</evidence>
<accession>A0A1I1AR87</accession>
<evidence type="ECO:0000256" key="1">
    <source>
        <dbReference type="SAM" id="MobiDB-lite"/>
    </source>
</evidence>
<sequence length="398" mass="43653">MASSDLRHAVTDGPTGTAGVVAPPAHDAAARLRAEHRTFWCTTQAGGCGGILDLHVGKVRIPHFQHRRDASACALTTRDAGPSYAHLAYQRELAAWLADQGYQATIEHRFNDAGRADLHVLVEGVAHTLEVQLTDIGAHAWKDRDARYRAHVDQVTWLHGPSSTTTATTERVGRDYALRIGRDADSGVLLGVDVTGDDAATAWAPLGQCTITPTGVWTPHLETALRELAEARAEEARRRAAEEEERARRAAQEAARRAELEREQQEARARRAADLASQAAHSAPVTAAAHVVPPPGMRTTADWRRLHPDLPLWGPDHPGWAWLREYPVEHHEAGMYLAITVVRLYSRGGYSMLANPDLPAEVTQAMVEDMTAVGWLREDTRGAREPMWVRGERAPAGY</sequence>
<feature type="compositionally biased region" description="Low complexity" evidence="1">
    <location>
        <begin position="274"/>
        <end position="291"/>
    </location>
</feature>
<reference evidence="3 4" key="1">
    <citation type="submission" date="2016-10" db="EMBL/GenBank/DDBJ databases">
        <authorList>
            <person name="de Groot N.N."/>
        </authorList>
    </citation>
    <scope>NUCLEOTIDE SEQUENCE [LARGE SCALE GENOMIC DNA]</scope>
    <source>
        <strain evidence="3 4">CGMCC 4.6945</strain>
    </source>
</reference>
<name>A0A1I1AR87_9CELL</name>
<feature type="region of interest" description="Disordered" evidence="1">
    <location>
        <begin position="1"/>
        <end position="22"/>
    </location>
</feature>
<gene>
    <name evidence="3" type="ORF">SAMN05421867_12167</name>
</gene>
<dbReference type="InterPro" id="IPR010330">
    <property type="entry name" value="CoiA_nuc"/>
</dbReference>
<dbReference type="STRING" id="988821.SAMN05421867_12167"/>
<evidence type="ECO:0000259" key="2">
    <source>
        <dbReference type="Pfam" id="PF06054"/>
    </source>
</evidence>
<dbReference type="Pfam" id="PF06054">
    <property type="entry name" value="CoiA_nuc"/>
    <property type="match status" value="1"/>
</dbReference>
<feature type="region of interest" description="Disordered" evidence="1">
    <location>
        <begin position="236"/>
        <end position="293"/>
    </location>
</feature>
<dbReference type="RefSeq" id="WP_090034980.1">
    <property type="nucleotide sequence ID" value="NZ_BONM01000014.1"/>
</dbReference>
<dbReference type="EMBL" id="FOKA01000021">
    <property type="protein sequence ID" value="SFB40565.1"/>
    <property type="molecule type" value="Genomic_DNA"/>
</dbReference>
<evidence type="ECO:0000313" key="4">
    <source>
        <dbReference type="Proteomes" id="UP000199012"/>
    </source>
</evidence>